<reference evidence="3" key="1">
    <citation type="submission" date="2019-08" db="EMBL/GenBank/DDBJ databases">
        <authorList>
            <person name="Kucharzyk K."/>
            <person name="Murdoch R.W."/>
            <person name="Higgins S."/>
            <person name="Loffler F."/>
        </authorList>
    </citation>
    <scope>NUCLEOTIDE SEQUENCE</scope>
</reference>
<dbReference type="GO" id="GO:0003755">
    <property type="term" value="F:peptidyl-prolyl cis-trans isomerase activity"/>
    <property type="evidence" value="ECO:0007669"/>
    <property type="project" value="UniProtKB-EC"/>
</dbReference>
<evidence type="ECO:0000313" key="3">
    <source>
        <dbReference type="EMBL" id="MPN40303.1"/>
    </source>
</evidence>
<dbReference type="InterPro" id="IPR000297">
    <property type="entry name" value="PPIase_PpiC"/>
</dbReference>
<feature type="domain" description="PpiC" evidence="2">
    <location>
        <begin position="1"/>
        <end position="29"/>
    </location>
</feature>
<dbReference type="PROSITE" id="PS50198">
    <property type="entry name" value="PPIC_PPIASE_2"/>
    <property type="match status" value="1"/>
</dbReference>
<dbReference type="SUPFAM" id="SSF54534">
    <property type="entry name" value="FKBP-like"/>
    <property type="match status" value="1"/>
</dbReference>
<dbReference type="EC" id="5.2.1.8" evidence="3"/>
<keyword evidence="3" id="KW-0413">Isomerase</keyword>
<name>A0A645HYC5_9ZZZZ</name>
<protein>
    <submittedName>
        <fullName evidence="3">Foldase protein PrsA</fullName>
        <ecNumber evidence="3">5.2.1.8</ecNumber>
    </submittedName>
</protein>
<comment type="caution">
    <text evidence="3">The sequence shown here is derived from an EMBL/GenBank/DDBJ whole genome shotgun (WGS) entry which is preliminary data.</text>
</comment>
<accession>A0A645HYC5</accession>
<evidence type="ECO:0000259" key="2">
    <source>
        <dbReference type="PROSITE" id="PS50198"/>
    </source>
</evidence>
<feature type="region of interest" description="Disordered" evidence="1">
    <location>
        <begin position="92"/>
        <end position="120"/>
    </location>
</feature>
<organism evidence="3">
    <name type="scientific">bioreactor metagenome</name>
    <dbReference type="NCBI Taxonomy" id="1076179"/>
    <lineage>
        <taxon>unclassified sequences</taxon>
        <taxon>metagenomes</taxon>
        <taxon>ecological metagenomes</taxon>
    </lineage>
</organism>
<dbReference type="Pfam" id="PF13145">
    <property type="entry name" value="Rotamase_2"/>
    <property type="match status" value="1"/>
</dbReference>
<dbReference type="InterPro" id="IPR046357">
    <property type="entry name" value="PPIase_dom_sf"/>
</dbReference>
<evidence type="ECO:0000256" key="1">
    <source>
        <dbReference type="SAM" id="MobiDB-lite"/>
    </source>
</evidence>
<dbReference type="EMBL" id="VSSQ01096633">
    <property type="protein sequence ID" value="MPN40303.1"/>
    <property type="molecule type" value="Genomic_DNA"/>
</dbReference>
<dbReference type="AlphaFoldDB" id="A0A645HYC5"/>
<proteinExistence type="predicted"/>
<dbReference type="Gene3D" id="3.10.50.40">
    <property type="match status" value="1"/>
</dbReference>
<feature type="compositionally biased region" description="Polar residues" evidence="1">
    <location>
        <begin position="103"/>
        <end position="120"/>
    </location>
</feature>
<gene>
    <name evidence="3" type="primary">prsA_29</name>
    <name evidence="3" type="ORF">SDC9_187839</name>
</gene>
<sequence>MAEAKKLKEGEISAPVKTSFGWHLIKVTNVVAEPKVLALTDMLPLENGKEITVKENVRMNILNEKKQARLEELLKEWETAYGVKKYPEKIPMNVDVPAEPDAGSTTPDATGSTTPAATTK</sequence>